<feature type="domain" description="Protein kinase" evidence="1">
    <location>
        <begin position="142"/>
        <end position="400"/>
    </location>
</feature>
<dbReference type="AlphaFoldDB" id="A0AAD5K5Y7"/>
<dbReference type="InterPro" id="IPR000719">
    <property type="entry name" value="Prot_kinase_dom"/>
</dbReference>
<dbReference type="GO" id="GO:0004674">
    <property type="term" value="F:protein serine/threonine kinase activity"/>
    <property type="evidence" value="ECO:0007669"/>
    <property type="project" value="TreeGrafter"/>
</dbReference>
<proteinExistence type="predicted"/>
<accession>A0AAD5K5Y7</accession>
<dbReference type="InterPro" id="IPR051681">
    <property type="entry name" value="Ser/Thr_Kinases-Pseudokinases"/>
</dbReference>
<evidence type="ECO:0000259" key="1">
    <source>
        <dbReference type="PROSITE" id="PS50011"/>
    </source>
</evidence>
<dbReference type="GO" id="GO:0005524">
    <property type="term" value="F:ATP binding"/>
    <property type="evidence" value="ECO:0007669"/>
    <property type="project" value="InterPro"/>
</dbReference>
<keyword evidence="2" id="KW-0418">Kinase</keyword>
<protein>
    <submittedName>
        <fullName evidence="2">Kinase-like domain-containing protein</fullName>
    </submittedName>
</protein>
<dbReference type="InterPro" id="IPR011009">
    <property type="entry name" value="Kinase-like_dom_sf"/>
</dbReference>
<name>A0AAD5K5Y7_9FUNG</name>
<evidence type="ECO:0000313" key="3">
    <source>
        <dbReference type="Proteomes" id="UP001209540"/>
    </source>
</evidence>
<dbReference type="SUPFAM" id="SSF56112">
    <property type="entry name" value="Protein kinase-like (PK-like)"/>
    <property type="match status" value="1"/>
</dbReference>
<dbReference type="InterPro" id="IPR001245">
    <property type="entry name" value="Ser-Thr/Tyr_kinase_cat_dom"/>
</dbReference>
<dbReference type="Pfam" id="PF07714">
    <property type="entry name" value="PK_Tyr_Ser-Thr"/>
    <property type="match status" value="1"/>
</dbReference>
<reference evidence="2" key="1">
    <citation type="journal article" date="2022" name="IScience">
        <title>Evolution of zygomycete secretomes and the origins of terrestrial fungal ecologies.</title>
        <authorList>
            <person name="Chang Y."/>
            <person name="Wang Y."/>
            <person name="Mondo S."/>
            <person name="Ahrendt S."/>
            <person name="Andreopoulos W."/>
            <person name="Barry K."/>
            <person name="Beard J."/>
            <person name="Benny G.L."/>
            <person name="Blankenship S."/>
            <person name="Bonito G."/>
            <person name="Cuomo C."/>
            <person name="Desiro A."/>
            <person name="Gervers K.A."/>
            <person name="Hundley H."/>
            <person name="Kuo A."/>
            <person name="LaButti K."/>
            <person name="Lang B.F."/>
            <person name="Lipzen A."/>
            <person name="O'Donnell K."/>
            <person name="Pangilinan J."/>
            <person name="Reynolds N."/>
            <person name="Sandor L."/>
            <person name="Smith M.E."/>
            <person name="Tsang A."/>
            <person name="Grigoriev I.V."/>
            <person name="Stajich J.E."/>
            <person name="Spatafora J.W."/>
        </authorList>
    </citation>
    <scope>NUCLEOTIDE SEQUENCE</scope>
    <source>
        <strain evidence="2">RSA 2281</strain>
    </source>
</reference>
<dbReference type="PANTHER" id="PTHR44329">
    <property type="entry name" value="SERINE/THREONINE-PROTEIN KINASE TNNI3K-RELATED"/>
    <property type="match status" value="1"/>
</dbReference>
<dbReference type="PROSITE" id="PS50011">
    <property type="entry name" value="PROTEIN_KINASE_DOM"/>
    <property type="match status" value="1"/>
</dbReference>
<gene>
    <name evidence="2" type="ORF">BDA99DRAFT_502561</name>
</gene>
<evidence type="ECO:0000313" key="2">
    <source>
        <dbReference type="EMBL" id="KAI9270733.1"/>
    </source>
</evidence>
<dbReference type="Proteomes" id="UP001209540">
    <property type="component" value="Unassembled WGS sequence"/>
</dbReference>
<sequence>MDLGYRNRNDPAHQYQQEIVKSELVFQTIKAIHQLVLQYPKEFDLNFLEPPTTTTLPVQDAIRQLYNETISLYHSRNVNFDNHWHWNIAWRQALSYESIAELANGDTAKIVNSFHPKSRKSLDAIYKYDLARYMRWYPWRWFSDLVLVGSGGFSAVYAANISLSYDVSETGQQFGVRRRPVAIKVVDEKILNEIIVQSRAFLALLFHGITVCESTGDLLMIATLAENGNLEHRINKPVQYGLDMVNATDIVIRLALNLASLHDEIGMCHRNIHPGNILCADDDYFLVDFRFSTASNQATDVTKSSMGHYGRIPYIAPEVREGIYTEKSDVYSLGIIMWQIVSGIEFPSPELLFDAPNVYRIEWIPGVPNWYQELMMTCLEPRPENRPNAEEIGLILRKYAVSPQSEKMQVHQKDWVAYATRRRIECKQHQEQWTSHQNSPYVNGDRYRFNSNNSNTTTTHTTTTKDEKQIQMMTASRVYAFRSLPSTEPFINLPFRGRPFDATHWSDEDQ</sequence>
<comment type="caution">
    <text evidence="2">The sequence shown here is derived from an EMBL/GenBank/DDBJ whole genome shotgun (WGS) entry which is preliminary data.</text>
</comment>
<organism evidence="2 3">
    <name type="scientific">Phascolomyces articulosus</name>
    <dbReference type="NCBI Taxonomy" id="60185"/>
    <lineage>
        <taxon>Eukaryota</taxon>
        <taxon>Fungi</taxon>
        <taxon>Fungi incertae sedis</taxon>
        <taxon>Mucoromycota</taxon>
        <taxon>Mucoromycotina</taxon>
        <taxon>Mucoromycetes</taxon>
        <taxon>Mucorales</taxon>
        <taxon>Lichtheimiaceae</taxon>
        <taxon>Phascolomyces</taxon>
    </lineage>
</organism>
<keyword evidence="3" id="KW-1185">Reference proteome</keyword>
<dbReference type="EMBL" id="JAIXMP010000007">
    <property type="protein sequence ID" value="KAI9270733.1"/>
    <property type="molecule type" value="Genomic_DNA"/>
</dbReference>
<keyword evidence="2" id="KW-0808">Transferase</keyword>
<dbReference type="Gene3D" id="1.10.510.10">
    <property type="entry name" value="Transferase(Phosphotransferase) domain 1"/>
    <property type="match status" value="1"/>
</dbReference>
<reference evidence="2" key="2">
    <citation type="submission" date="2023-02" db="EMBL/GenBank/DDBJ databases">
        <authorList>
            <consortium name="DOE Joint Genome Institute"/>
            <person name="Mondo S.J."/>
            <person name="Chang Y."/>
            <person name="Wang Y."/>
            <person name="Ahrendt S."/>
            <person name="Andreopoulos W."/>
            <person name="Barry K."/>
            <person name="Beard J."/>
            <person name="Benny G.L."/>
            <person name="Blankenship S."/>
            <person name="Bonito G."/>
            <person name="Cuomo C."/>
            <person name="Desiro A."/>
            <person name="Gervers K.A."/>
            <person name="Hundley H."/>
            <person name="Kuo A."/>
            <person name="LaButti K."/>
            <person name="Lang B.F."/>
            <person name="Lipzen A."/>
            <person name="O'Donnell K."/>
            <person name="Pangilinan J."/>
            <person name="Reynolds N."/>
            <person name="Sandor L."/>
            <person name="Smith M.W."/>
            <person name="Tsang A."/>
            <person name="Grigoriev I.V."/>
            <person name="Stajich J.E."/>
            <person name="Spatafora J.W."/>
        </authorList>
    </citation>
    <scope>NUCLEOTIDE SEQUENCE</scope>
    <source>
        <strain evidence="2">RSA 2281</strain>
    </source>
</reference>